<dbReference type="PROSITE" id="PS50235">
    <property type="entry name" value="USP_3"/>
    <property type="match status" value="1"/>
</dbReference>
<protein>
    <recommendedName>
        <fullName evidence="6">Ubiquitinyl hydrolase 1</fullName>
    </recommendedName>
</protein>
<sequence length="1174" mass="136622">MQKREDQNSLLITLKRPRQNSISDPPQKKHIEKPLPFQSSTSNTFRSQILQNGDAKAFWCIPSLRFDIDNNKDIFFESPAFRTGNGDKWNILLWPCKTSSTVGLFVQMEVSEENFTYKKSATVYFEAYFTVGSKLERKVTLNLNHIFSFPYRDSGYDDFIKHNEYLQYLNKPTVFEITVSPARPHEESKEATGYNGIINEGTTCYMNSLLQTLYFLNYFRKAVYAMPTALKDQDRLPLALQMIFYHLQFCDTPANTRELLTSFGWNSDQWNVQHDVQEFNCILSDHLENKMKGTPAEGTYTKLFVGKMESFIKCKNVSFTSTRTENFTDIQLNVKGCDDIYNSFDKYIEIESLTGDNKYEAEGFGLQDAEKGVMFLELPPVLQLQLKRFEYDYYCDKMVKLNHKYNFYDDIDLNKYVKTQGDWKYSLLSILVHKGNAVTGHYFSYISPELNGKWYVFNDDSVDRILDSQAKISSLGGDFIELEVSENGFVKEVITKNETCAYMLVYIKTDMKNNILQDLGQEDIPEHLKDIFDSENKRRENEIKQKAFKDSLLTIYLLSFDVIQDYSFPGITIYDNDFYGYDKFTMNSGSRALLEMKKELKGYDLEMEIKKHVSTPVKLWTFIPGYKNWQFKPLDLNDTLIRQLTNRAVYIETQESIFYMINSQWKFIEENIKSPSSQGTEILEEESNEPEKIFLFFKWYKWDGIPSIKLIKGESITKCSDINDLRKHFYMFKMNRNEDFSGKMRIYIEKSSENFQNPNDLNITAIESYENFEVTFTTRSLISATGKISLSNGDIIIGEEIIDPITSDYITAKQHLGNLYQSIYINVAYYNKYHKYGFESFSYQILNIAPEGYFLKLNIRLQDSQSELKQQIANIISKTQSVSLEQIVLFYTENPHSNNMIPLPGIDNTTFGKKPCKTVSDILKLTNSVFYDILPYPSSLIEKKTLVFFAYVNNKFSLIKQHYKIIDKSQIRITIETITNDLQSQKLTKPSLINPLSPVSPISTLPSYNLSSPNDNTNGSSSETIVYYLLNHPQNGIIKEIQLNDSLQSYIDNPNYILCYRILSPLEKNLTKTQTKLFILTYKKGSNIFSSEVMYFNHKITCKELISTLSQNYEEKARVMILIQSPYADRIEIKPIRPLEDSENHFFERYPEKLIGIELPCSYVYKNELKIKET</sequence>
<dbReference type="SUPFAM" id="SSF54001">
    <property type="entry name" value="Cysteine proteinases"/>
    <property type="match status" value="1"/>
</dbReference>
<keyword evidence="5" id="KW-1185">Reference proteome</keyword>
<dbReference type="AlphaFoldDB" id="A0A1R2AX44"/>
<evidence type="ECO:0000259" key="3">
    <source>
        <dbReference type="PROSITE" id="PS50235"/>
    </source>
</evidence>
<dbReference type="PROSITE" id="PS00973">
    <property type="entry name" value="USP_2"/>
    <property type="match status" value="1"/>
</dbReference>
<evidence type="ECO:0000259" key="2">
    <source>
        <dbReference type="PROSITE" id="PS50144"/>
    </source>
</evidence>
<dbReference type="Proteomes" id="UP000187209">
    <property type="component" value="Unassembled WGS sequence"/>
</dbReference>
<dbReference type="InterPro" id="IPR008974">
    <property type="entry name" value="TRAF-like"/>
</dbReference>
<dbReference type="OrthoDB" id="297930at2759"/>
<dbReference type="GO" id="GO:0005829">
    <property type="term" value="C:cytosol"/>
    <property type="evidence" value="ECO:0007669"/>
    <property type="project" value="TreeGrafter"/>
</dbReference>
<dbReference type="InterPro" id="IPR018200">
    <property type="entry name" value="USP_CS"/>
</dbReference>
<feature type="domain" description="USP" evidence="3">
    <location>
        <begin position="195"/>
        <end position="509"/>
    </location>
</feature>
<evidence type="ECO:0000313" key="4">
    <source>
        <dbReference type="EMBL" id="OMJ68960.1"/>
    </source>
</evidence>
<evidence type="ECO:0000256" key="1">
    <source>
        <dbReference type="SAM" id="MobiDB-lite"/>
    </source>
</evidence>
<dbReference type="PANTHER" id="PTHR24006">
    <property type="entry name" value="UBIQUITIN CARBOXYL-TERMINAL HYDROLASE"/>
    <property type="match status" value="1"/>
</dbReference>
<dbReference type="GO" id="GO:0004843">
    <property type="term" value="F:cysteine-type deubiquitinase activity"/>
    <property type="evidence" value="ECO:0007669"/>
    <property type="project" value="InterPro"/>
</dbReference>
<reference evidence="4 5" key="1">
    <citation type="submission" date="2016-11" db="EMBL/GenBank/DDBJ databases">
        <title>The macronuclear genome of Stentor coeruleus: a giant cell with tiny introns.</title>
        <authorList>
            <person name="Slabodnick M."/>
            <person name="Ruby J.G."/>
            <person name="Reiff S.B."/>
            <person name="Swart E.C."/>
            <person name="Gosai S."/>
            <person name="Prabakaran S."/>
            <person name="Witkowska E."/>
            <person name="Larue G.E."/>
            <person name="Fisher S."/>
            <person name="Freeman R.M."/>
            <person name="Gunawardena J."/>
            <person name="Chu W."/>
            <person name="Stover N.A."/>
            <person name="Gregory B.D."/>
            <person name="Nowacki M."/>
            <person name="Derisi J."/>
            <person name="Roy S.W."/>
            <person name="Marshall W.F."/>
            <person name="Sood P."/>
        </authorList>
    </citation>
    <scope>NUCLEOTIDE SEQUENCE [LARGE SCALE GENOMIC DNA]</scope>
    <source>
        <strain evidence="4">WM001</strain>
    </source>
</reference>
<organism evidence="4 5">
    <name type="scientific">Stentor coeruleus</name>
    <dbReference type="NCBI Taxonomy" id="5963"/>
    <lineage>
        <taxon>Eukaryota</taxon>
        <taxon>Sar</taxon>
        <taxon>Alveolata</taxon>
        <taxon>Ciliophora</taxon>
        <taxon>Postciliodesmatophora</taxon>
        <taxon>Heterotrichea</taxon>
        <taxon>Heterotrichida</taxon>
        <taxon>Stentoridae</taxon>
        <taxon>Stentor</taxon>
    </lineage>
</organism>
<dbReference type="InterPro" id="IPR002083">
    <property type="entry name" value="MATH/TRAF_dom"/>
</dbReference>
<accession>A0A1R2AX44</accession>
<dbReference type="Gene3D" id="2.60.210.10">
    <property type="entry name" value="Apoptosis, Tumor Necrosis Factor Receptor Associated Protein 2, Chain A"/>
    <property type="match status" value="1"/>
</dbReference>
<gene>
    <name evidence="4" type="ORF">SteCoe_33440</name>
</gene>
<dbReference type="GO" id="GO:0005634">
    <property type="term" value="C:nucleus"/>
    <property type="evidence" value="ECO:0007669"/>
    <property type="project" value="TreeGrafter"/>
</dbReference>
<dbReference type="PROSITE" id="PS50144">
    <property type="entry name" value="MATH"/>
    <property type="match status" value="1"/>
</dbReference>
<dbReference type="EMBL" id="MPUH01001258">
    <property type="protein sequence ID" value="OMJ68960.1"/>
    <property type="molecule type" value="Genomic_DNA"/>
</dbReference>
<dbReference type="InterPro" id="IPR038765">
    <property type="entry name" value="Papain-like_cys_pep_sf"/>
</dbReference>
<dbReference type="InterPro" id="IPR001394">
    <property type="entry name" value="Peptidase_C19_UCH"/>
</dbReference>
<comment type="caution">
    <text evidence="4">The sequence shown here is derived from an EMBL/GenBank/DDBJ whole genome shotgun (WGS) entry which is preliminary data.</text>
</comment>
<dbReference type="Gene3D" id="3.90.70.10">
    <property type="entry name" value="Cysteine proteinases"/>
    <property type="match status" value="1"/>
</dbReference>
<dbReference type="GO" id="GO:0016579">
    <property type="term" value="P:protein deubiquitination"/>
    <property type="evidence" value="ECO:0007669"/>
    <property type="project" value="InterPro"/>
</dbReference>
<name>A0A1R2AX44_9CILI</name>
<feature type="domain" description="MATH" evidence="2">
    <location>
        <begin position="61"/>
        <end position="179"/>
    </location>
</feature>
<dbReference type="GO" id="GO:0031647">
    <property type="term" value="P:regulation of protein stability"/>
    <property type="evidence" value="ECO:0007669"/>
    <property type="project" value="TreeGrafter"/>
</dbReference>
<feature type="region of interest" description="Disordered" evidence="1">
    <location>
        <begin position="1"/>
        <end position="40"/>
    </location>
</feature>
<proteinExistence type="predicted"/>
<dbReference type="InterPro" id="IPR050164">
    <property type="entry name" value="Peptidase_C19"/>
</dbReference>
<dbReference type="Pfam" id="PF00443">
    <property type="entry name" value="UCH"/>
    <property type="match status" value="1"/>
</dbReference>
<evidence type="ECO:0000313" key="5">
    <source>
        <dbReference type="Proteomes" id="UP000187209"/>
    </source>
</evidence>
<dbReference type="PANTHER" id="PTHR24006:SF644">
    <property type="entry name" value="UBIQUITIN CARBOXYL-TERMINAL HYDROLASE 7"/>
    <property type="match status" value="1"/>
</dbReference>
<dbReference type="InterPro" id="IPR028889">
    <property type="entry name" value="USP"/>
</dbReference>
<evidence type="ECO:0008006" key="6">
    <source>
        <dbReference type="Google" id="ProtNLM"/>
    </source>
</evidence>